<evidence type="ECO:0000256" key="1">
    <source>
        <dbReference type="ARBA" id="ARBA00022801"/>
    </source>
</evidence>
<organism evidence="3 4">
    <name type="scientific">Pleurostoma richardsiae</name>
    <dbReference type="NCBI Taxonomy" id="41990"/>
    <lineage>
        <taxon>Eukaryota</taxon>
        <taxon>Fungi</taxon>
        <taxon>Dikarya</taxon>
        <taxon>Ascomycota</taxon>
        <taxon>Pezizomycotina</taxon>
        <taxon>Sordariomycetes</taxon>
        <taxon>Sordariomycetidae</taxon>
        <taxon>Calosphaeriales</taxon>
        <taxon>Pleurostomataceae</taxon>
        <taxon>Pleurostoma</taxon>
    </lineage>
</organism>
<dbReference type="EMBL" id="JANBVO010000036">
    <property type="protein sequence ID" value="KAJ9137165.1"/>
    <property type="molecule type" value="Genomic_DNA"/>
</dbReference>
<protein>
    <submittedName>
        <fullName evidence="3">Arylacetamide deacetylase</fullName>
    </submittedName>
</protein>
<dbReference type="SUPFAM" id="SSF53474">
    <property type="entry name" value="alpha/beta-Hydrolases"/>
    <property type="match status" value="1"/>
</dbReference>
<proteinExistence type="predicted"/>
<gene>
    <name evidence="3" type="ORF">NKR23_g9419</name>
</gene>
<accession>A0AA38VN64</accession>
<dbReference type="InterPro" id="IPR029058">
    <property type="entry name" value="AB_hydrolase_fold"/>
</dbReference>
<dbReference type="Gene3D" id="3.40.50.1820">
    <property type="entry name" value="alpha/beta hydrolase"/>
    <property type="match status" value="1"/>
</dbReference>
<keyword evidence="4" id="KW-1185">Reference proteome</keyword>
<evidence type="ECO:0000313" key="4">
    <source>
        <dbReference type="Proteomes" id="UP001174694"/>
    </source>
</evidence>
<comment type="caution">
    <text evidence="3">The sequence shown here is derived from an EMBL/GenBank/DDBJ whole genome shotgun (WGS) entry which is preliminary data.</text>
</comment>
<dbReference type="PANTHER" id="PTHR48081">
    <property type="entry name" value="AB HYDROLASE SUPERFAMILY PROTEIN C4A8.06C"/>
    <property type="match status" value="1"/>
</dbReference>
<dbReference type="PANTHER" id="PTHR48081:SF3">
    <property type="entry name" value="ALPHA_BETA HYDROLASE FOLD-3 DOMAIN-CONTAINING PROTEIN"/>
    <property type="match status" value="1"/>
</dbReference>
<name>A0AA38VN64_9PEZI</name>
<dbReference type="InterPro" id="IPR050300">
    <property type="entry name" value="GDXG_lipolytic_enzyme"/>
</dbReference>
<dbReference type="AlphaFoldDB" id="A0AA38VN64"/>
<keyword evidence="1" id="KW-0378">Hydrolase</keyword>
<evidence type="ECO:0000259" key="2">
    <source>
        <dbReference type="Pfam" id="PF07859"/>
    </source>
</evidence>
<dbReference type="Proteomes" id="UP001174694">
    <property type="component" value="Unassembled WGS sequence"/>
</dbReference>
<dbReference type="GO" id="GO:0016787">
    <property type="term" value="F:hydrolase activity"/>
    <property type="evidence" value="ECO:0007669"/>
    <property type="project" value="UniProtKB-KW"/>
</dbReference>
<sequence length="343" mass="37144">MASTSLSGFDGYESKTFTFKTSDGIDIKLDVLSPLVRHSSPTPIVVHYHGGFLVVGDRYSIPPYWLIQACVARKWIFVSPDYRLLPECTAHESVDDALDAYNWVADYLGTCLGIPLGPIVLAGSSAGAYLALTTAALAKRPPCAVVSLYGLLDLSNERYTTKGEGILGIPPMETAPILERFPHANEKGTIPLSGYPWPEDMKQDARFVFILTLHLEALVPDFATGIAGLSQEIAANGRDAIPESAQRLFVDAFDYTRGLPPVFLLHGKNDTGVPFILSESAAEKLKKAGTQVTTEFPVDAQHGFDVALGRIDIESVSSGDSNSPAVDSLKRAIEFLDKEVSRQ</sequence>
<dbReference type="InterPro" id="IPR013094">
    <property type="entry name" value="AB_hydrolase_3"/>
</dbReference>
<evidence type="ECO:0000313" key="3">
    <source>
        <dbReference type="EMBL" id="KAJ9137165.1"/>
    </source>
</evidence>
<reference evidence="3" key="1">
    <citation type="submission" date="2022-07" db="EMBL/GenBank/DDBJ databases">
        <title>Fungi with potential for degradation of polypropylene.</title>
        <authorList>
            <person name="Gostincar C."/>
        </authorList>
    </citation>
    <scope>NUCLEOTIDE SEQUENCE</scope>
    <source>
        <strain evidence="3">EXF-13308</strain>
    </source>
</reference>
<dbReference type="Pfam" id="PF07859">
    <property type="entry name" value="Abhydrolase_3"/>
    <property type="match status" value="1"/>
</dbReference>
<feature type="domain" description="Alpha/beta hydrolase fold-3" evidence="2">
    <location>
        <begin position="45"/>
        <end position="158"/>
    </location>
</feature>